<evidence type="ECO:0000313" key="2">
    <source>
        <dbReference type="EMBL" id="AMQ84122.2"/>
    </source>
</evidence>
<gene>
    <name evidence="2" type="ORF">AWU82_12625</name>
</gene>
<proteinExistence type="predicted"/>
<sequence length="201" mass="23059">MTTTTRLSKCFAVTALILVVAGIGYFLVGKEDDMSSKVMMNYGLWSPEDNRFDASRWFESGMYRRRTTGTPAEISVDTMLRNKPLPVTREMNEDLVAIAGVALEYDFPEINTDSLINHPPQLTQRVRYWVSKFDQPDKPVDLYNLYLELDGQRFVITFSRDAQTGDLIDNNSARKVSVDQEADAEYLQVFRAMDEAERPRH</sequence>
<protein>
    <submittedName>
        <fullName evidence="2">Uncharacterized protein</fullName>
    </submittedName>
</protein>
<accession>A0ABM5ZKA0</accession>
<keyword evidence="1" id="KW-0472">Membrane</keyword>
<dbReference type="Proteomes" id="UP000075187">
    <property type="component" value="Chromosome"/>
</dbReference>
<keyword evidence="1" id="KW-1133">Transmembrane helix</keyword>
<name>A0ABM5ZKA0_9PSED</name>
<dbReference type="EMBL" id="CP014205">
    <property type="protein sequence ID" value="AMQ84122.2"/>
    <property type="molecule type" value="Genomic_DNA"/>
</dbReference>
<keyword evidence="1" id="KW-0812">Transmembrane</keyword>
<organism evidence="2 3">
    <name type="scientific">Pseudomonas glycinae</name>
    <dbReference type="NCBI Taxonomy" id="1785145"/>
    <lineage>
        <taxon>Bacteria</taxon>
        <taxon>Pseudomonadati</taxon>
        <taxon>Pseudomonadota</taxon>
        <taxon>Gammaproteobacteria</taxon>
        <taxon>Pseudomonadales</taxon>
        <taxon>Pseudomonadaceae</taxon>
        <taxon>Pseudomonas</taxon>
    </lineage>
</organism>
<reference evidence="2" key="1">
    <citation type="submission" date="2017-12" db="EMBL/GenBank/DDBJ databases">
        <title>Pseudomonas sp. MS586 complete sequence.</title>
        <authorList>
            <person name="Lu S."/>
            <person name="Deng P."/>
        </authorList>
    </citation>
    <scope>NUCLEOTIDE SEQUENCE</scope>
    <source>
        <strain evidence="2">MS586</strain>
    </source>
</reference>
<evidence type="ECO:0000256" key="1">
    <source>
        <dbReference type="SAM" id="Phobius"/>
    </source>
</evidence>
<keyword evidence="3" id="KW-1185">Reference proteome</keyword>
<evidence type="ECO:0000313" key="3">
    <source>
        <dbReference type="Proteomes" id="UP000075187"/>
    </source>
</evidence>
<feature type="transmembrane region" description="Helical" evidence="1">
    <location>
        <begin position="6"/>
        <end position="28"/>
    </location>
</feature>